<reference evidence="3 4" key="1">
    <citation type="submission" date="2019-03" db="EMBL/GenBank/DDBJ databases">
        <title>Genomic Encyclopedia of Type Strains, Phase IV (KMG-IV): sequencing the most valuable type-strain genomes for metagenomic binning, comparative biology and taxonomic classification.</title>
        <authorList>
            <person name="Goeker M."/>
        </authorList>
    </citation>
    <scope>NUCLEOTIDE SEQUENCE [LARGE SCALE GENOMIC DNA]</scope>
    <source>
        <strain evidence="3 4">DSM 45361</strain>
    </source>
</reference>
<dbReference type="OrthoDB" id="5174513at2"/>
<evidence type="ECO:0000259" key="2">
    <source>
        <dbReference type="Pfam" id="PF12802"/>
    </source>
</evidence>
<dbReference type="Pfam" id="PF00480">
    <property type="entry name" value="ROK"/>
    <property type="match status" value="1"/>
</dbReference>
<comment type="similarity">
    <text evidence="1">Belongs to the ROK (NagC/XylR) family.</text>
</comment>
<dbReference type="Gene3D" id="1.10.10.10">
    <property type="entry name" value="Winged helix-like DNA-binding domain superfamily/Winged helix DNA-binding domain"/>
    <property type="match status" value="1"/>
</dbReference>
<dbReference type="PANTHER" id="PTHR18964:SF149">
    <property type="entry name" value="BIFUNCTIONAL UDP-N-ACETYLGLUCOSAMINE 2-EPIMERASE_N-ACETYLMANNOSAMINE KINASE"/>
    <property type="match status" value="1"/>
</dbReference>
<dbReference type="InterPro" id="IPR000600">
    <property type="entry name" value="ROK"/>
</dbReference>
<evidence type="ECO:0000256" key="1">
    <source>
        <dbReference type="ARBA" id="ARBA00006479"/>
    </source>
</evidence>
<comment type="caution">
    <text evidence="3">The sequence shown here is derived from an EMBL/GenBank/DDBJ whole genome shotgun (WGS) entry which is preliminary data.</text>
</comment>
<dbReference type="InterPro" id="IPR000835">
    <property type="entry name" value="HTH_MarR-typ"/>
</dbReference>
<dbReference type="RefSeq" id="WP_133853864.1">
    <property type="nucleotide sequence ID" value="NZ_SNXZ01000009.1"/>
</dbReference>
<dbReference type="SUPFAM" id="SSF53067">
    <property type="entry name" value="Actin-like ATPase domain"/>
    <property type="match status" value="1"/>
</dbReference>
<accession>A0A4R6RVN1</accession>
<evidence type="ECO:0000313" key="4">
    <source>
        <dbReference type="Proteomes" id="UP000295444"/>
    </source>
</evidence>
<dbReference type="PANTHER" id="PTHR18964">
    <property type="entry name" value="ROK (REPRESSOR, ORF, KINASE) FAMILY"/>
    <property type="match status" value="1"/>
</dbReference>
<evidence type="ECO:0000313" key="3">
    <source>
        <dbReference type="EMBL" id="TDP91069.1"/>
    </source>
</evidence>
<proteinExistence type="inferred from homology"/>
<dbReference type="GO" id="GO:0003700">
    <property type="term" value="F:DNA-binding transcription factor activity"/>
    <property type="evidence" value="ECO:0007669"/>
    <property type="project" value="InterPro"/>
</dbReference>
<protein>
    <submittedName>
        <fullName evidence="3">Putative NBD/HSP70 family sugar kinase</fullName>
    </submittedName>
</protein>
<dbReference type="InterPro" id="IPR036388">
    <property type="entry name" value="WH-like_DNA-bd_sf"/>
</dbReference>
<keyword evidence="3" id="KW-0808">Transferase</keyword>
<keyword evidence="4" id="KW-1185">Reference proteome</keyword>
<gene>
    <name evidence="3" type="ORF">EV186_10961</name>
</gene>
<organism evidence="3 4">
    <name type="scientific">Labedaea rhizosphaerae</name>
    <dbReference type="NCBI Taxonomy" id="598644"/>
    <lineage>
        <taxon>Bacteria</taxon>
        <taxon>Bacillati</taxon>
        <taxon>Actinomycetota</taxon>
        <taxon>Actinomycetes</taxon>
        <taxon>Pseudonocardiales</taxon>
        <taxon>Pseudonocardiaceae</taxon>
        <taxon>Labedaea</taxon>
    </lineage>
</organism>
<dbReference type="Pfam" id="PF12802">
    <property type="entry name" value="MarR_2"/>
    <property type="match status" value="1"/>
</dbReference>
<dbReference type="Proteomes" id="UP000295444">
    <property type="component" value="Unassembled WGS sequence"/>
</dbReference>
<dbReference type="SUPFAM" id="SSF46785">
    <property type="entry name" value="Winged helix' DNA-binding domain"/>
    <property type="match status" value="1"/>
</dbReference>
<dbReference type="Gene3D" id="3.30.420.40">
    <property type="match status" value="2"/>
</dbReference>
<dbReference type="EMBL" id="SNXZ01000009">
    <property type="protein sequence ID" value="TDP91069.1"/>
    <property type="molecule type" value="Genomic_DNA"/>
</dbReference>
<sequence length="389" mass="39645">MSVEPAGQHTVRRLNAALVLGEIAATPGVSRAALAARTGLAKATVSTVVDRLVAARIVAEGEPMRRAGPGRRASGLALSPLGPHGLGVEIGVDYLACQLVDLAGAVRFQRITAGDNRNRKPSVVLTAVARLIKAATRAAADAGVRVGGIGVAVPGLVEQDTGLLRVAPNLGWQEVDIAREVAERTGLERVEVGNEADLAAVAEWRRTGLADFVRVSGEIGIGAGIVLDNALFRGVRGFAGELGHVSVVPVGGDRCRCGADGCLETVAGQEAILRAAGVASIEDLTTRLSTSDGPAVAAVAGAGRVLGTALAGLINVMDVPAVVLGGTYAVLEPWLREPVLAALGERVAEPVEVLRSAWDTDAAAHGAATAAVQAIMADPDAFAERVADQ</sequence>
<dbReference type="InterPro" id="IPR036390">
    <property type="entry name" value="WH_DNA-bd_sf"/>
</dbReference>
<keyword evidence="3" id="KW-0418">Kinase</keyword>
<feature type="domain" description="HTH marR-type" evidence="2">
    <location>
        <begin position="15"/>
        <end position="59"/>
    </location>
</feature>
<dbReference type="GO" id="GO:0016301">
    <property type="term" value="F:kinase activity"/>
    <property type="evidence" value="ECO:0007669"/>
    <property type="project" value="UniProtKB-KW"/>
</dbReference>
<dbReference type="AlphaFoldDB" id="A0A4R6RVN1"/>
<dbReference type="InterPro" id="IPR043129">
    <property type="entry name" value="ATPase_NBD"/>
</dbReference>
<name>A0A4R6RVN1_LABRH</name>